<comment type="subcellular location">
    <subcellularLocation>
        <location evidence="1">Membrane</location>
        <topology evidence="1">Multi-pass membrane protein</topology>
    </subcellularLocation>
</comment>
<keyword evidence="3 6" id="KW-0812">Transmembrane</keyword>
<comment type="similarity">
    <text evidence="2">Belongs to the TMEM129 family.</text>
</comment>
<name>A0A7M7GCW5_NASVI</name>
<dbReference type="InterPro" id="IPR018801">
    <property type="entry name" value="TM129"/>
</dbReference>
<keyword evidence="8" id="KW-1185">Reference proteome</keyword>
<accession>A0A7M7GCW5</accession>
<evidence type="ECO:0000256" key="1">
    <source>
        <dbReference type="ARBA" id="ARBA00004141"/>
    </source>
</evidence>
<keyword evidence="5 6" id="KW-0472">Membrane</keyword>
<dbReference type="Pfam" id="PF10272">
    <property type="entry name" value="Tmpp129"/>
    <property type="match status" value="1"/>
</dbReference>
<dbReference type="OMA" id="KFATGPP"/>
<dbReference type="GO" id="GO:0016567">
    <property type="term" value="P:protein ubiquitination"/>
    <property type="evidence" value="ECO:0007669"/>
    <property type="project" value="InterPro"/>
</dbReference>
<evidence type="ECO:0008006" key="9">
    <source>
        <dbReference type="Google" id="ProtNLM"/>
    </source>
</evidence>
<dbReference type="AlphaFoldDB" id="A0A7M7GCW5"/>
<dbReference type="PANTHER" id="PTHR31322:SF2">
    <property type="entry name" value="E3 UBIQUITIN-PROTEIN LIGASE TM129"/>
    <property type="match status" value="1"/>
</dbReference>
<evidence type="ECO:0000313" key="7">
    <source>
        <dbReference type="EnsemblMetazoa" id="XP_001607904"/>
    </source>
</evidence>
<gene>
    <name evidence="7" type="primary">100124071</name>
</gene>
<reference evidence="7" key="1">
    <citation type="submission" date="2021-01" db="UniProtKB">
        <authorList>
            <consortium name="EnsemblMetazoa"/>
        </authorList>
    </citation>
    <scope>IDENTIFICATION</scope>
</reference>
<dbReference type="OrthoDB" id="10055027at2759"/>
<dbReference type="Proteomes" id="UP000002358">
    <property type="component" value="Chromosome 5"/>
</dbReference>
<dbReference type="GO" id="GO:0005783">
    <property type="term" value="C:endoplasmic reticulum"/>
    <property type="evidence" value="ECO:0007669"/>
    <property type="project" value="TreeGrafter"/>
</dbReference>
<evidence type="ECO:0000256" key="3">
    <source>
        <dbReference type="ARBA" id="ARBA00022692"/>
    </source>
</evidence>
<sequence>MSSSFFFYSLTYILLSACIIYPPNEFVSAGLTVKSIFAELLGSESETFVQYHIRRSIATLLIHSVIPFGYLLGLVMTGNVDAVEVIIGNENPWWMVLIACSLVGPLFALYKVLQWSSNDWETHPIARSLAVYCNNNTTWLSAASDINIEFRRIDKIVIDTNSITKIVATDNWIIKVSPYKLYFAHQSDTALVLNRSDTHAFSQSTRTEVQYVNIAVIPTRAGAQPFNIRLNALDFKDLQDKVSRPIKVLDSVVFHRTLLDRFIDTFKEQIAQNPEYETAQELEQCVGCMQAFSNVKLNKLCALPDDLLQPNPCVVCYCRPMWCVDCMAKWFASRQDESAPETWLSSKCTCPVCRAKFCVRDVCYVRVTNP</sequence>
<proteinExistence type="inferred from homology"/>
<dbReference type="PANTHER" id="PTHR31322">
    <property type="entry name" value="E3 UBIQUITIN-PROTEIN LIGASE TM129"/>
    <property type="match status" value="1"/>
</dbReference>
<evidence type="ECO:0000313" key="8">
    <source>
        <dbReference type="Proteomes" id="UP000002358"/>
    </source>
</evidence>
<feature type="transmembrane region" description="Helical" evidence="6">
    <location>
        <begin position="6"/>
        <end position="24"/>
    </location>
</feature>
<evidence type="ECO:0000256" key="4">
    <source>
        <dbReference type="ARBA" id="ARBA00022989"/>
    </source>
</evidence>
<protein>
    <recommendedName>
        <fullName evidence="9">Transmembrane protein 129</fullName>
    </recommendedName>
</protein>
<organism evidence="7 8">
    <name type="scientific">Nasonia vitripennis</name>
    <name type="common">Parasitic wasp</name>
    <dbReference type="NCBI Taxonomy" id="7425"/>
    <lineage>
        <taxon>Eukaryota</taxon>
        <taxon>Metazoa</taxon>
        <taxon>Ecdysozoa</taxon>
        <taxon>Arthropoda</taxon>
        <taxon>Hexapoda</taxon>
        <taxon>Insecta</taxon>
        <taxon>Pterygota</taxon>
        <taxon>Neoptera</taxon>
        <taxon>Endopterygota</taxon>
        <taxon>Hymenoptera</taxon>
        <taxon>Apocrita</taxon>
        <taxon>Proctotrupomorpha</taxon>
        <taxon>Chalcidoidea</taxon>
        <taxon>Pteromalidae</taxon>
        <taxon>Pteromalinae</taxon>
        <taxon>Nasonia</taxon>
    </lineage>
</organism>
<keyword evidence="4 6" id="KW-1133">Transmembrane helix</keyword>
<dbReference type="KEGG" id="nvi:100124071"/>
<evidence type="ECO:0000256" key="5">
    <source>
        <dbReference type="ARBA" id="ARBA00023136"/>
    </source>
</evidence>
<evidence type="ECO:0000256" key="6">
    <source>
        <dbReference type="SAM" id="Phobius"/>
    </source>
</evidence>
<dbReference type="GO" id="GO:0016020">
    <property type="term" value="C:membrane"/>
    <property type="evidence" value="ECO:0007669"/>
    <property type="project" value="UniProtKB-SubCell"/>
</dbReference>
<feature type="transmembrane region" description="Helical" evidence="6">
    <location>
        <begin position="60"/>
        <end position="80"/>
    </location>
</feature>
<dbReference type="InParanoid" id="A0A7M7GCW5"/>
<dbReference type="FunCoup" id="A0A7M7GCW5">
    <property type="interactions" value="1705"/>
</dbReference>
<feature type="transmembrane region" description="Helical" evidence="6">
    <location>
        <begin position="92"/>
        <end position="110"/>
    </location>
</feature>
<dbReference type="EnsemblMetazoa" id="XM_001607854">
    <property type="protein sequence ID" value="XP_001607904"/>
    <property type="gene ID" value="LOC100124071"/>
</dbReference>
<dbReference type="GO" id="GO:0061630">
    <property type="term" value="F:ubiquitin protein ligase activity"/>
    <property type="evidence" value="ECO:0007669"/>
    <property type="project" value="InterPro"/>
</dbReference>
<evidence type="ECO:0000256" key="2">
    <source>
        <dbReference type="ARBA" id="ARBA00007332"/>
    </source>
</evidence>